<dbReference type="EMBL" id="CAMGYJ010000004">
    <property type="protein sequence ID" value="CAI0407253.1"/>
    <property type="molecule type" value="Genomic_DNA"/>
</dbReference>
<protein>
    <submittedName>
        <fullName evidence="1">Uncharacterized protein</fullName>
    </submittedName>
</protein>
<organism evidence="1 2">
    <name type="scientific">Linum tenue</name>
    <dbReference type="NCBI Taxonomy" id="586396"/>
    <lineage>
        <taxon>Eukaryota</taxon>
        <taxon>Viridiplantae</taxon>
        <taxon>Streptophyta</taxon>
        <taxon>Embryophyta</taxon>
        <taxon>Tracheophyta</taxon>
        <taxon>Spermatophyta</taxon>
        <taxon>Magnoliopsida</taxon>
        <taxon>eudicotyledons</taxon>
        <taxon>Gunneridae</taxon>
        <taxon>Pentapetalae</taxon>
        <taxon>rosids</taxon>
        <taxon>fabids</taxon>
        <taxon>Malpighiales</taxon>
        <taxon>Linaceae</taxon>
        <taxon>Linum</taxon>
    </lineage>
</organism>
<keyword evidence="2" id="KW-1185">Reference proteome</keyword>
<name>A0AAV0JC29_9ROSI</name>
<gene>
    <name evidence="1" type="ORF">LITE_LOCUS13511</name>
</gene>
<sequence>ARFVACCDVGPVQRFQLALDQLDPLQDLTDVGIHLGPQGLHGLGIVHGLAFLVGFLQSLLQLLHCFHVVLDVLDVLEELVEVRVLLPGLQVVHLSLLPQIGVLLE</sequence>
<evidence type="ECO:0000313" key="2">
    <source>
        <dbReference type="Proteomes" id="UP001154282"/>
    </source>
</evidence>
<dbReference type="AlphaFoldDB" id="A0AAV0JC29"/>
<proteinExistence type="predicted"/>
<accession>A0AAV0JC29</accession>
<dbReference type="Proteomes" id="UP001154282">
    <property type="component" value="Unassembled WGS sequence"/>
</dbReference>
<evidence type="ECO:0000313" key="1">
    <source>
        <dbReference type="EMBL" id="CAI0407253.1"/>
    </source>
</evidence>
<comment type="caution">
    <text evidence="1">The sequence shown here is derived from an EMBL/GenBank/DDBJ whole genome shotgun (WGS) entry which is preliminary data.</text>
</comment>
<feature type="non-terminal residue" evidence="1">
    <location>
        <position position="1"/>
    </location>
</feature>
<reference evidence="1" key="1">
    <citation type="submission" date="2022-08" db="EMBL/GenBank/DDBJ databases">
        <authorList>
            <person name="Gutierrez-Valencia J."/>
        </authorList>
    </citation>
    <scope>NUCLEOTIDE SEQUENCE</scope>
</reference>